<name>A0ABP1G420_9CHLO</name>
<comment type="caution">
    <text evidence="1">The sequence shown here is derived from an EMBL/GenBank/DDBJ whole genome shotgun (WGS) entry which is preliminary data.</text>
</comment>
<reference evidence="1 2" key="1">
    <citation type="submission" date="2024-06" db="EMBL/GenBank/DDBJ databases">
        <authorList>
            <person name="Kraege A."/>
            <person name="Thomma B."/>
        </authorList>
    </citation>
    <scope>NUCLEOTIDE SEQUENCE [LARGE SCALE GENOMIC DNA]</scope>
</reference>
<protein>
    <submittedName>
        <fullName evidence="1">G7283 protein</fullName>
    </submittedName>
</protein>
<keyword evidence="2" id="KW-1185">Reference proteome</keyword>
<organism evidence="1 2">
    <name type="scientific">Coccomyxa viridis</name>
    <dbReference type="NCBI Taxonomy" id="1274662"/>
    <lineage>
        <taxon>Eukaryota</taxon>
        <taxon>Viridiplantae</taxon>
        <taxon>Chlorophyta</taxon>
        <taxon>core chlorophytes</taxon>
        <taxon>Trebouxiophyceae</taxon>
        <taxon>Trebouxiophyceae incertae sedis</taxon>
        <taxon>Coccomyxaceae</taxon>
        <taxon>Coccomyxa</taxon>
    </lineage>
</organism>
<dbReference type="EMBL" id="CAXHTA020000011">
    <property type="protein sequence ID" value="CAL5224577.1"/>
    <property type="molecule type" value="Genomic_DNA"/>
</dbReference>
<evidence type="ECO:0000313" key="2">
    <source>
        <dbReference type="Proteomes" id="UP001497392"/>
    </source>
</evidence>
<sequence>MCTIGAKKSDAVFHRIITRTVLLKLLQLWSFQLPPEPAYFLDDSLTDLGVEWAFKRLWDARKLNLTVGNFIRGQHKDLHEASQRLSKLDTLALSTWGIEDIMQRCQRWVRALLLGASSLTALKSSLNILPWVPVLQHLPLRHLELNVSLRNVHKVHDLFADGVSSCLTLESLKCVGRLHSKAEETIIRLPGMQLHGTPSLQHVRFEECIPGHAFSLPAGCALFLDVACGDKLWLEQEEKFWEHTTVLRYSMSCYKEWPPGILGFSHLQYLELSTSQELIGVRYITLSTSKEVAQDNPEFCDDCEDTLEYMMGEEPDSCEGFTEAEMENYQSAGFASDKTLVDWDAFWPCSPFTSVTKPIGYPLLSTTCKRLWSVQLPSEPLHFLYSNRTAHGVPWALRRLQEARKLNLTVSDYIDEEQDVGLDAATSVMEVAQALMSLEILAFRTSGEFQLDQLCQPCIKKLLSAQPYLTALAAPARTLPCSAILQDFPLRHLELVLSGMTEDSLEELFQDIILRLSMSSFEEWLPVILRFSKLQGLEVSLKGNSGLDLADLRHIPHVKLVVYDSDELSLTAGSWESLEVMHLGELELAISDVDSFVRDTKSFTVMSESWYGEPSRLLRKEIRAACSRLGKTCHVCKHHGDDFGMKFMYITLSTSQEVARRCPMHLNRDEPEDTPIYASSSLQHMLGQTRLEGLLAMRPLVSSEERRKELKVKL</sequence>
<proteinExistence type="predicted"/>
<gene>
    <name evidence="1" type="primary">g7283</name>
    <name evidence="1" type="ORF">VP750_LOCUS6236</name>
</gene>
<accession>A0ABP1G420</accession>
<evidence type="ECO:0000313" key="1">
    <source>
        <dbReference type="EMBL" id="CAL5224577.1"/>
    </source>
</evidence>
<dbReference type="Proteomes" id="UP001497392">
    <property type="component" value="Unassembled WGS sequence"/>
</dbReference>